<organism evidence="3 4">
    <name type="scientific">Glaciecola siphonariae</name>
    <dbReference type="NCBI Taxonomy" id="521012"/>
    <lineage>
        <taxon>Bacteria</taxon>
        <taxon>Pseudomonadati</taxon>
        <taxon>Pseudomonadota</taxon>
        <taxon>Gammaproteobacteria</taxon>
        <taxon>Alteromonadales</taxon>
        <taxon>Alteromonadaceae</taxon>
        <taxon>Glaciecola</taxon>
    </lineage>
</organism>
<evidence type="ECO:0000313" key="3">
    <source>
        <dbReference type="EMBL" id="MFC4699462.1"/>
    </source>
</evidence>
<accession>A0ABV9LSL1</accession>
<keyword evidence="1" id="KW-0472">Membrane</keyword>
<name>A0ABV9LSL1_9ALTE</name>
<feature type="chain" id="PRO_5046438710" evidence="2">
    <location>
        <begin position="22"/>
        <end position="549"/>
    </location>
</feature>
<keyword evidence="4" id="KW-1185">Reference proteome</keyword>
<protein>
    <submittedName>
        <fullName evidence="3">DUF3466 family protein</fullName>
    </submittedName>
</protein>
<dbReference type="Proteomes" id="UP001595897">
    <property type="component" value="Unassembled WGS sequence"/>
</dbReference>
<keyword evidence="2" id="KW-0732">Signal</keyword>
<sequence length="549" mass="59081">MKLNLLMVAVALGAAPAIVNAAAYSVQELPVTSLSANQFGSSIDNSGLILTTLTNPFNPPIDMSLFDVANFPSLSDPDAAAQGNFNTSDYTLVVNAFRNNAVSFSTFGQKLASRVIYQTDGTDAQYVFGFDQEQDNTNGFTFALNSNVAGSANGAYIAGNSTSLFRPVDFVTDAGDEFTAVIADFFQRGFVQFDGNTTPLLPIDTTLEGRSQANAINENLQVAGASSVGVRDAITTGIETCNSEENTFPLDICLYELKTRVQEQFIRRATVWQLDAQGEVISSEFYPLSFTPEADDTRNFVNDALDINNAGVAVGSGTVLRNNVGVSAAMVYENGTTTRLIEDDDMLPNFAIGINDAGIVAGYQIQAINNQGRAKLFTYDLNSGELVFPDDFFVSSSTIPRDINNNGIVVGDGEIEASQSQRRRAAFMYDMQSGEFVNLNDLIACDSPYDIVSANSINDSNEIVADATVFRSQKNVRGEALLDADGNEIFETAVVALKLTPTGQEAPDCSVPDAENPDLERQGASTNTLIIIALLGLAVFRRKRFSKNR</sequence>
<feature type="signal peptide" evidence="2">
    <location>
        <begin position="1"/>
        <end position="21"/>
    </location>
</feature>
<dbReference type="InterPro" id="IPR022562">
    <property type="entry name" value="DUF3466"/>
</dbReference>
<gene>
    <name evidence="3" type="ORF">ACFO4O_04735</name>
</gene>
<reference evidence="4" key="1">
    <citation type="journal article" date="2019" name="Int. J. Syst. Evol. Microbiol.">
        <title>The Global Catalogue of Microorganisms (GCM) 10K type strain sequencing project: providing services to taxonomists for standard genome sequencing and annotation.</title>
        <authorList>
            <consortium name="The Broad Institute Genomics Platform"/>
            <consortium name="The Broad Institute Genome Sequencing Center for Infectious Disease"/>
            <person name="Wu L."/>
            <person name="Ma J."/>
        </authorList>
    </citation>
    <scope>NUCLEOTIDE SEQUENCE [LARGE SCALE GENOMIC DNA]</scope>
    <source>
        <strain evidence="4">KACC 12507</strain>
    </source>
</reference>
<proteinExistence type="predicted"/>
<evidence type="ECO:0000313" key="4">
    <source>
        <dbReference type="Proteomes" id="UP001595897"/>
    </source>
</evidence>
<dbReference type="EMBL" id="JBHSGU010000002">
    <property type="protein sequence ID" value="MFC4699462.1"/>
    <property type="molecule type" value="Genomic_DNA"/>
</dbReference>
<keyword evidence="1" id="KW-0812">Transmembrane</keyword>
<comment type="caution">
    <text evidence="3">The sequence shown here is derived from an EMBL/GenBank/DDBJ whole genome shotgun (WGS) entry which is preliminary data.</text>
</comment>
<evidence type="ECO:0000256" key="1">
    <source>
        <dbReference type="SAM" id="Phobius"/>
    </source>
</evidence>
<keyword evidence="1" id="KW-1133">Transmembrane helix</keyword>
<feature type="transmembrane region" description="Helical" evidence="1">
    <location>
        <begin position="523"/>
        <end position="540"/>
    </location>
</feature>
<evidence type="ECO:0000256" key="2">
    <source>
        <dbReference type="SAM" id="SignalP"/>
    </source>
</evidence>
<dbReference type="RefSeq" id="WP_382406208.1">
    <property type="nucleotide sequence ID" value="NZ_JBHSGU010000002.1"/>
</dbReference>
<dbReference type="Pfam" id="PF11949">
    <property type="entry name" value="DUF3466"/>
    <property type="match status" value="1"/>
</dbReference>